<dbReference type="Proteomes" id="UP000245890">
    <property type="component" value="Unassembled WGS sequence"/>
</dbReference>
<evidence type="ECO:0000313" key="5">
    <source>
        <dbReference type="Proteomes" id="UP000245890"/>
    </source>
</evidence>
<dbReference type="InterPro" id="IPR044996">
    <property type="entry name" value="COQ10-like"/>
</dbReference>
<organism evidence="4 5">
    <name type="scientific">Sphingomonas pokkalii</name>
    <dbReference type="NCBI Taxonomy" id="2175090"/>
    <lineage>
        <taxon>Bacteria</taxon>
        <taxon>Pseudomonadati</taxon>
        <taxon>Pseudomonadota</taxon>
        <taxon>Alphaproteobacteria</taxon>
        <taxon>Sphingomonadales</taxon>
        <taxon>Sphingomonadaceae</taxon>
        <taxon>Sphingomonas</taxon>
    </lineage>
</organism>
<proteinExistence type="inferred from homology"/>
<accession>A0A2U0SCZ7</accession>
<dbReference type="InterPro" id="IPR005031">
    <property type="entry name" value="COQ10_START"/>
</dbReference>
<evidence type="ECO:0000256" key="2">
    <source>
        <dbReference type="SAM" id="MobiDB-lite"/>
    </source>
</evidence>
<comment type="similarity">
    <text evidence="1">Belongs to the ribosome association toxin RatA family.</text>
</comment>
<dbReference type="GO" id="GO:0045333">
    <property type="term" value="P:cellular respiration"/>
    <property type="evidence" value="ECO:0007669"/>
    <property type="project" value="InterPro"/>
</dbReference>
<gene>
    <name evidence="4" type="ORF">DD559_07850</name>
</gene>
<sequence>MPKHSETRHLPYTPEQMFDLVADVARYPEFLPWVSAMRVRSSSDTQVVADMIVGFKGLRETFTSRVAKVRPESIHVEYVDGPLKHLSNDWKFRPDGQGGCYVDFCVDFAFKNRVFEMLAGQVFDRALRKMIGAFEERAAKLYADSGSSAGTSGDGINRSSAHNAA</sequence>
<protein>
    <submittedName>
        <fullName evidence="4">Ubiquinone-binding protein</fullName>
    </submittedName>
</protein>
<feature type="domain" description="Coenzyme Q-binding protein COQ10 START" evidence="3">
    <location>
        <begin position="10"/>
        <end position="135"/>
    </location>
</feature>
<dbReference type="RefSeq" id="WP_116468691.1">
    <property type="nucleotide sequence ID" value="NZ_QENQ01000001.1"/>
</dbReference>
<evidence type="ECO:0000256" key="1">
    <source>
        <dbReference type="ARBA" id="ARBA00008918"/>
    </source>
</evidence>
<dbReference type="OrthoDB" id="9804759at2"/>
<feature type="region of interest" description="Disordered" evidence="2">
    <location>
        <begin position="144"/>
        <end position="165"/>
    </location>
</feature>
<feature type="compositionally biased region" description="Low complexity" evidence="2">
    <location>
        <begin position="144"/>
        <end position="155"/>
    </location>
</feature>
<evidence type="ECO:0000313" key="4">
    <source>
        <dbReference type="EMBL" id="PVX29252.1"/>
    </source>
</evidence>
<comment type="caution">
    <text evidence="4">The sequence shown here is derived from an EMBL/GenBank/DDBJ whole genome shotgun (WGS) entry which is preliminary data.</text>
</comment>
<dbReference type="CDD" id="cd07813">
    <property type="entry name" value="COQ10p_like"/>
    <property type="match status" value="1"/>
</dbReference>
<dbReference type="AlphaFoldDB" id="A0A2U0SCZ7"/>
<evidence type="ECO:0000259" key="3">
    <source>
        <dbReference type="Pfam" id="PF03364"/>
    </source>
</evidence>
<dbReference type="PANTHER" id="PTHR12901">
    <property type="entry name" value="SPERM PROTEIN HOMOLOG"/>
    <property type="match status" value="1"/>
</dbReference>
<name>A0A2U0SCZ7_9SPHN</name>
<dbReference type="PANTHER" id="PTHR12901:SF10">
    <property type="entry name" value="COENZYME Q-BINDING PROTEIN COQ10, MITOCHONDRIAL"/>
    <property type="match status" value="1"/>
</dbReference>
<dbReference type="Gene3D" id="3.30.530.20">
    <property type="match status" value="1"/>
</dbReference>
<dbReference type="SUPFAM" id="SSF55961">
    <property type="entry name" value="Bet v1-like"/>
    <property type="match status" value="1"/>
</dbReference>
<dbReference type="Pfam" id="PF03364">
    <property type="entry name" value="Polyketide_cyc"/>
    <property type="match status" value="1"/>
</dbReference>
<keyword evidence="5" id="KW-1185">Reference proteome</keyword>
<reference evidence="4 5" key="1">
    <citation type="submission" date="2018-05" db="EMBL/GenBank/DDBJ databases">
        <title>Description of Sphingomonas pokkalii sp nov, isolated from the rhizosphere of saline tolerant pokkali rice and its draft genome analysis.</title>
        <authorList>
            <person name="Menon R."/>
            <person name="Kumari S."/>
            <person name="Rameshkumar N."/>
        </authorList>
    </citation>
    <scope>NUCLEOTIDE SEQUENCE [LARGE SCALE GENOMIC DNA]</scope>
    <source>
        <strain evidence="4 5">L3B27</strain>
    </source>
</reference>
<keyword evidence="4" id="KW-0830">Ubiquinone</keyword>
<dbReference type="InterPro" id="IPR023393">
    <property type="entry name" value="START-like_dom_sf"/>
</dbReference>
<dbReference type="EMBL" id="QENQ01000001">
    <property type="protein sequence ID" value="PVX29252.1"/>
    <property type="molecule type" value="Genomic_DNA"/>
</dbReference>
<dbReference type="GO" id="GO:0048039">
    <property type="term" value="F:ubiquinone binding"/>
    <property type="evidence" value="ECO:0007669"/>
    <property type="project" value="InterPro"/>
</dbReference>